<keyword evidence="2" id="KW-0732">Signal</keyword>
<organism evidence="3 4">
    <name type="scientific">Chlorella vulgaris</name>
    <name type="common">Green alga</name>
    <dbReference type="NCBI Taxonomy" id="3077"/>
    <lineage>
        <taxon>Eukaryota</taxon>
        <taxon>Viridiplantae</taxon>
        <taxon>Chlorophyta</taxon>
        <taxon>core chlorophytes</taxon>
        <taxon>Trebouxiophyceae</taxon>
        <taxon>Chlorellales</taxon>
        <taxon>Chlorellaceae</taxon>
        <taxon>Chlorella clade</taxon>
        <taxon>Chlorella</taxon>
    </lineage>
</organism>
<reference evidence="3" key="1">
    <citation type="journal article" date="2019" name="Plant J.">
        <title>Chlorella vulgaris genome assembly and annotation reveals the molecular basis for metabolic acclimation to high light conditions.</title>
        <authorList>
            <person name="Cecchin M."/>
            <person name="Marcolungo L."/>
            <person name="Rossato M."/>
            <person name="Girolomoni L."/>
            <person name="Cosentino E."/>
            <person name="Cuine S."/>
            <person name="Li-Beisson Y."/>
            <person name="Delledonne M."/>
            <person name="Ballottari M."/>
        </authorList>
    </citation>
    <scope>NUCLEOTIDE SEQUENCE</scope>
    <source>
        <strain evidence="3">211/11P</strain>
    </source>
</reference>
<dbReference type="EMBL" id="SIDB01000003">
    <property type="protein sequence ID" value="KAI3434411.1"/>
    <property type="molecule type" value="Genomic_DNA"/>
</dbReference>
<name>A0A9D4TTF5_CHLVU</name>
<evidence type="ECO:0000313" key="4">
    <source>
        <dbReference type="Proteomes" id="UP001055712"/>
    </source>
</evidence>
<sequence length="441" mass="47233">MRLLRFGIRPWPEPIASLGMLTPKMPNRRSLMLAFLLLAGGAHAASDLVDACLGVLSQGIFDTYNDTTTAGSYMETFASFCNASADYTLTQYEADTQGMSSTDSSKGVEASYDLLGVAAAGIVEVLGKFGSKKRRQTLTQTQFKEAMAYISARQSIDCGESGFEAATASATSNLATIVNPAIVNAYVECLKLGNFGIIYSSPTGVTSVDVNSFTNSVKFVQPSDARGAKATLTAIIMSPPRSAQCSVSGTDVFKTIFDSADLQIKMPPQATFTIVCAVSGTFSNETSDQAKGINIDIVTSPGGSFHKTLFRSAEPTALTAVKSEVTSLKATRDAQQIRIDQLIEQVAELQKLQSLPAQVTELQSLPAQVTDLQNRLAQLTAQITALGVDSDGRIPVFKADVVQAKSIDVGTLHFAGQGAAAAEIWRLKWVHWRVSWRGWRL</sequence>
<comment type="caution">
    <text evidence="3">The sequence shown here is derived from an EMBL/GenBank/DDBJ whole genome shotgun (WGS) entry which is preliminary data.</text>
</comment>
<feature type="signal peptide" evidence="2">
    <location>
        <begin position="1"/>
        <end position="44"/>
    </location>
</feature>
<dbReference type="AlphaFoldDB" id="A0A9D4TTF5"/>
<reference evidence="3" key="2">
    <citation type="submission" date="2020-11" db="EMBL/GenBank/DDBJ databases">
        <authorList>
            <person name="Cecchin M."/>
            <person name="Marcolungo L."/>
            <person name="Rossato M."/>
            <person name="Girolomoni L."/>
            <person name="Cosentino E."/>
            <person name="Cuine S."/>
            <person name="Li-Beisson Y."/>
            <person name="Delledonne M."/>
            <person name="Ballottari M."/>
        </authorList>
    </citation>
    <scope>NUCLEOTIDE SEQUENCE</scope>
    <source>
        <strain evidence="3">211/11P</strain>
        <tissue evidence="3">Whole cell</tissue>
    </source>
</reference>
<evidence type="ECO:0000256" key="1">
    <source>
        <dbReference type="SAM" id="Coils"/>
    </source>
</evidence>
<keyword evidence="4" id="KW-1185">Reference proteome</keyword>
<protein>
    <submittedName>
        <fullName evidence="3">Uncharacterized protein</fullName>
    </submittedName>
</protein>
<accession>A0A9D4TTF5</accession>
<dbReference type="Proteomes" id="UP001055712">
    <property type="component" value="Unassembled WGS sequence"/>
</dbReference>
<feature type="coiled-coil region" evidence="1">
    <location>
        <begin position="325"/>
        <end position="382"/>
    </location>
</feature>
<evidence type="ECO:0000256" key="2">
    <source>
        <dbReference type="SAM" id="SignalP"/>
    </source>
</evidence>
<gene>
    <name evidence="3" type="ORF">D9Q98_002489</name>
</gene>
<proteinExistence type="predicted"/>
<dbReference type="OrthoDB" id="10675841at2759"/>
<feature type="chain" id="PRO_5038363154" evidence="2">
    <location>
        <begin position="45"/>
        <end position="441"/>
    </location>
</feature>
<keyword evidence="1" id="KW-0175">Coiled coil</keyword>
<evidence type="ECO:0000313" key="3">
    <source>
        <dbReference type="EMBL" id="KAI3434411.1"/>
    </source>
</evidence>